<dbReference type="InterPro" id="IPR002035">
    <property type="entry name" value="VWF_A"/>
</dbReference>
<gene>
    <name evidence="4" type="ORF">DDE83_005651</name>
</gene>
<dbReference type="InterPro" id="IPR036465">
    <property type="entry name" value="vWFA_dom_sf"/>
</dbReference>
<feature type="region of interest" description="Disordered" evidence="1">
    <location>
        <begin position="722"/>
        <end position="826"/>
    </location>
</feature>
<dbReference type="Gene3D" id="3.40.50.410">
    <property type="entry name" value="von Willebrand factor, type A domain"/>
    <property type="match status" value="1"/>
</dbReference>
<dbReference type="PROSITE" id="PS51468">
    <property type="entry name" value="VIT"/>
    <property type="match status" value="1"/>
</dbReference>
<protein>
    <submittedName>
        <fullName evidence="4">von willebrand domain-containing protein</fullName>
    </submittedName>
</protein>
<dbReference type="SMART" id="SM00327">
    <property type="entry name" value="VWA"/>
    <property type="match status" value="1"/>
</dbReference>
<evidence type="ECO:0000259" key="3">
    <source>
        <dbReference type="PROSITE" id="PS51468"/>
    </source>
</evidence>
<dbReference type="Pfam" id="PF08487">
    <property type="entry name" value="VIT"/>
    <property type="match status" value="1"/>
</dbReference>
<evidence type="ECO:0000313" key="4">
    <source>
        <dbReference type="EMBL" id="RAR09191.1"/>
    </source>
</evidence>
<dbReference type="Pfam" id="PF13768">
    <property type="entry name" value="VWA_3"/>
    <property type="match status" value="1"/>
</dbReference>
<dbReference type="PANTHER" id="PTHR45737:SF6">
    <property type="entry name" value="VON WILLEBRAND FACTOR A DOMAIN-CONTAINING PROTEIN 5A"/>
    <property type="match status" value="1"/>
</dbReference>
<dbReference type="SUPFAM" id="SSF53300">
    <property type="entry name" value="vWA-like"/>
    <property type="match status" value="1"/>
</dbReference>
<dbReference type="PROSITE" id="PS50234">
    <property type="entry name" value="VWFA"/>
    <property type="match status" value="1"/>
</dbReference>
<dbReference type="STRING" id="183478.A0A364N1N6"/>
<feature type="domain" description="VWFA" evidence="2">
    <location>
        <begin position="283"/>
        <end position="451"/>
    </location>
</feature>
<dbReference type="SMART" id="SM00609">
    <property type="entry name" value="VIT"/>
    <property type="match status" value="1"/>
</dbReference>
<feature type="domain" description="VIT" evidence="3">
    <location>
        <begin position="6"/>
        <end position="137"/>
    </location>
</feature>
<keyword evidence="5" id="KW-1185">Reference proteome</keyword>
<dbReference type="AlphaFoldDB" id="A0A364N1N6"/>
<sequence length="969" mass="106788">MWNICGCYTYNPESRKRTYLPQVKLDIHTRILSTASRTVLSQSFANLSRNPLEEIRYAFPLFDGVSIVEFCCRIGERTIFGLVKEKNEARKTYEEAKERGENAALLEQLPEAADVFTTAISNIPGGAMVNITVKYIQELRHDAEVDGLRLTIPTTIAPRYGAYPGILRESFGNVSPGGISITVDISMAEGVPIKKIASPSHPIEVTLGSLSTSSIDADHSIGRGSATLALGTAELEKDFILQVVAKDVGLPQAILETHPTLPNQRALMTTLVPKFSLKSQRPVIIFLADRSGSMRGHIPTLVSALKVFLKSIPVGCWFNICSFGSRHEFLWKEHQIYEEDTLAEAISYVERFSADFGGTETLKAVQACFDVSFVDYPTEIMLLTDGDIWDQKSLFDYVSAGTESGYVRVFPIGIGGGVSSALIEGVARAGRGFAQMVTDGEKLDSKIVRMLKGALTPHIDDYRLEVKYEDETVETVAESLRVNLGISDASINAEGYAHTEAHPISFYDPEVKEEHPKKDEAKDIFAGLPVLERPTLLQTPCQIPPLFPFNRTCFYLLMAPASSHLNPKTVVLRGTSPQGPLELEIPVELREEKDEMIHQLAARKATQELEEGRGWISKAITGDTGASIREKNPPQYALLQRREAVRLGVEFQVGGKYCSFVAVEANSAEITKKRQNALQALINRDMSEDEDWEMIEEGKYRHVLYLLRKTDPVVLGQVRQAPTQHPTQTMGVGARTMAPRRQLASKAARKSAPSGGGGVKKAPRKRRSTSTRDPWTTKKRKRKATNHPSANSGGARSAPSGVDDHASISVGKGLGQGGQFRHRKVMPPGAQAQYCVRAPSRRSASIGQAFEAAAAEKPETLLHRLIAHQCFSGSWSNLPKQLCNEMNIDTDAATKAVVRLVDDKIAPDQVLAKQILVTAVVVRFLEKRMADEEETWELVVDKARVWLEGEVDEKGLRRVWEMAGGVMGV</sequence>
<name>A0A364N1N6_STELY</name>
<evidence type="ECO:0000313" key="5">
    <source>
        <dbReference type="Proteomes" id="UP000249619"/>
    </source>
</evidence>
<proteinExistence type="predicted"/>
<dbReference type="InterPro" id="IPR013694">
    <property type="entry name" value="VIT"/>
</dbReference>
<accession>A0A364N1N6</accession>
<evidence type="ECO:0000256" key="1">
    <source>
        <dbReference type="SAM" id="MobiDB-lite"/>
    </source>
</evidence>
<comment type="caution">
    <text evidence="4">The sequence shown here is derived from an EMBL/GenBank/DDBJ whole genome shotgun (WGS) entry which is preliminary data.</text>
</comment>
<evidence type="ECO:0000259" key="2">
    <source>
        <dbReference type="PROSITE" id="PS50234"/>
    </source>
</evidence>
<dbReference type="EMBL" id="QGDH01000078">
    <property type="protein sequence ID" value="RAR09191.1"/>
    <property type="molecule type" value="Genomic_DNA"/>
</dbReference>
<organism evidence="4 5">
    <name type="scientific">Stemphylium lycopersici</name>
    <name type="common">Tomato gray leaf spot disease fungus</name>
    <name type="synonym">Thyrospora lycopersici</name>
    <dbReference type="NCBI Taxonomy" id="183478"/>
    <lineage>
        <taxon>Eukaryota</taxon>
        <taxon>Fungi</taxon>
        <taxon>Dikarya</taxon>
        <taxon>Ascomycota</taxon>
        <taxon>Pezizomycotina</taxon>
        <taxon>Dothideomycetes</taxon>
        <taxon>Pleosporomycetidae</taxon>
        <taxon>Pleosporales</taxon>
        <taxon>Pleosporineae</taxon>
        <taxon>Pleosporaceae</taxon>
        <taxon>Stemphylium</taxon>
    </lineage>
</organism>
<reference evidence="5" key="1">
    <citation type="submission" date="2018-05" db="EMBL/GenBank/DDBJ databases">
        <title>Draft genome sequence of Stemphylium lycopersici strain CIDEFI 213.</title>
        <authorList>
            <person name="Medina R."/>
            <person name="Franco M.E.E."/>
            <person name="Lucentini C.G."/>
            <person name="Saparrat M.C.N."/>
            <person name="Balatti P.A."/>
        </authorList>
    </citation>
    <scope>NUCLEOTIDE SEQUENCE [LARGE SCALE GENOMIC DNA]</scope>
    <source>
        <strain evidence="5">CIDEFI 213</strain>
    </source>
</reference>
<dbReference type="Proteomes" id="UP000249619">
    <property type="component" value="Unassembled WGS sequence"/>
</dbReference>
<dbReference type="PANTHER" id="PTHR45737">
    <property type="entry name" value="VON WILLEBRAND FACTOR A DOMAIN-CONTAINING PROTEIN 5A"/>
    <property type="match status" value="1"/>
</dbReference>